<keyword evidence="2" id="KW-1185">Reference proteome</keyword>
<name>A0A343TM60_9EURY</name>
<accession>A0A343TM60</accession>
<protein>
    <submittedName>
        <fullName evidence="1">Uncharacterized protein</fullName>
    </submittedName>
</protein>
<dbReference type="AlphaFoldDB" id="A0A343TM60"/>
<dbReference type="InterPro" id="IPR055755">
    <property type="entry name" value="DUF7331"/>
</dbReference>
<organism evidence="1 2">
    <name type="scientific">Halalkaliarchaeum desulfuricum</name>
    <dbReference type="NCBI Taxonomy" id="2055893"/>
    <lineage>
        <taxon>Archaea</taxon>
        <taxon>Methanobacteriati</taxon>
        <taxon>Methanobacteriota</taxon>
        <taxon>Stenosarchaea group</taxon>
        <taxon>Halobacteria</taxon>
        <taxon>Halobacteriales</taxon>
        <taxon>Haloferacaceae</taxon>
        <taxon>Halalkaliarchaeum</taxon>
    </lineage>
</organism>
<dbReference type="EMBL" id="CP025066">
    <property type="protein sequence ID" value="AUX10182.1"/>
    <property type="molecule type" value="Genomic_DNA"/>
</dbReference>
<gene>
    <name evidence="1" type="ORF">AArcSl_2562</name>
</gene>
<dbReference type="OrthoDB" id="198267at2157"/>
<proteinExistence type="predicted"/>
<dbReference type="KEGG" id="hdf:AArcSl_2562"/>
<sequence length="62" mass="6747">MTTHSDDGSKLDRSPSPLAELSAWADDTVEAYEDDGNVVFYDAENPLAWVETTRALDLGNCA</sequence>
<dbReference type="Proteomes" id="UP000263012">
    <property type="component" value="Chromosome"/>
</dbReference>
<dbReference type="RefSeq" id="WP_119820012.1">
    <property type="nucleotide sequence ID" value="NZ_CP025066.1"/>
</dbReference>
<dbReference type="Pfam" id="PF24018">
    <property type="entry name" value="DUF7331"/>
    <property type="match status" value="1"/>
</dbReference>
<evidence type="ECO:0000313" key="2">
    <source>
        <dbReference type="Proteomes" id="UP000263012"/>
    </source>
</evidence>
<dbReference type="GeneID" id="37878919"/>
<evidence type="ECO:0000313" key="1">
    <source>
        <dbReference type="EMBL" id="AUX10182.1"/>
    </source>
</evidence>
<reference evidence="2" key="1">
    <citation type="submission" date="2017-11" db="EMBL/GenBank/DDBJ databases">
        <title>Phenotypic and genomic properties of facultatively anaerobic sulfur-reducing natronoarchaea from hypersaline soda lakes.</title>
        <authorList>
            <person name="Sorokin D.Y."/>
            <person name="Kublanov I.V."/>
            <person name="Roman P."/>
            <person name="Sinninghe Damste J.S."/>
            <person name="Golyshin P.N."/>
            <person name="Rojo D."/>
            <person name="Ciordia S."/>
            <person name="Mena M.D.C."/>
            <person name="Ferrer M."/>
            <person name="Messina E."/>
            <person name="Smedile F."/>
            <person name="La Spada G."/>
            <person name="La Cono V."/>
            <person name="Yakimov M.M."/>
        </authorList>
    </citation>
    <scope>NUCLEOTIDE SEQUENCE [LARGE SCALE GENOMIC DNA]</scope>
    <source>
        <strain evidence="2">AArc-Sl</strain>
    </source>
</reference>